<protein>
    <submittedName>
        <fullName evidence="2">PIG-L domain-containing protein</fullName>
    </submittedName>
</protein>
<dbReference type="InterPro" id="IPR024078">
    <property type="entry name" value="LmbE-like_dom_sf"/>
</dbReference>
<gene>
    <name evidence="2" type="ORF">CJ198_11475</name>
</gene>
<sequence>MSDLEFFDTTGIDRVLGVVAHPDDMEYGASCAVAAWTAAGIDVSYLLLTAGEAGIRTMDPAEVAPLRRREQEAACAEVGVESLTILDFPDGLVEADHALRKAITRQIRTYRPQAIITLPWKLEVSFGLNHVDHRNVGLAVVDAIRDADNPWIFPELQTEEGLEAWKTDWLLVSGDEPTCAVEVTGEPLERGIASLSAHEVYLEALPGHPAPREMLEGMTTAAGERAGVANAVGFRAIQM</sequence>
<dbReference type="InterPro" id="IPR003737">
    <property type="entry name" value="GlcNAc_PI_deacetylase-related"/>
</dbReference>
<reference evidence="2 3" key="1">
    <citation type="submission" date="2017-09" db="EMBL/GenBank/DDBJ databases">
        <title>Bacterial strain isolated from the female urinary microbiota.</title>
        <authorList>
            <person name="Thomas-White K."/>
            <person name="Kumar N."/>
            <person name="Forster S."/>
            <person name="Putonti C."/>
            <person name="Lawley T."/>
            <person name="Wolfe A.J."/>
        </authorList>
    </citation>
    <scope>NUCLEOTIDE SEQUENCE [LARGE SCALE GENOMIC DNA]</scope>
    <source>
        <strain evidence="2 3">UMB0680</strain>
    </source>
</reference>
<evidence type="ECO:0000313" key="3">
    <source>
        <dbReference type="Proteomes" id="UP000235703"/>
    </source>
</evidence>
<comment type="caution">
    <text evidence="2">The sequence shown here is derived from an EMBL/GenBank/DDBJ whole genome shotgun (WGS) entry which is preliminary data.</text>
</comment>
<dbReference type="AlphaFoldDB" id="A0A2N6PFE9"/>
<keyword evidence="1" id="KW-0862">Zinc</keyword>
<organism evidence="2 3">
    <name type="scientific">Brevibacterium luteolum</name>
    <dbReference type="NCBI Taxonomy" id="199591"/>
    <lineage>
        <taxon>Bacteria</taxon>
        <taxon>Bacillati</taxon>
        <taxon>Actinomycetota</taxon>
        <taxon>Actinomycetes</taxon>
        <taxon>Micrococcales</taxon>
        <taxon>Brevibacteriaceae</taxon>
        <taxon>Brevibacterium</taxon>
    </lineage>
</organism>
<dbReference type="Proteomes" id="UP000235703">
    <property type="component" value="Unassembled WGS sequence"/>
</dbReference>
<dbReference type="OrthoDB" id="3514174at2"/>
<dbReference type="Gene3D" id="3.40.50.10320">
    <property type="entry name" value="LmbE-like"/>
    <property type="match status" value="1"/>
</dbReference>
<name>A0A2N6PFE9_9MICO</name>
<proteinExistence type="predicted"/>
<dbReference type="SUPFAM" id="SSF102588">
    <property type="entry name" value="LmbE-like"/>
    <property type="match status" value="1"/>
</dbReference>
<keyword evidence="3" id="KW-1185">Reference proteome</keyword>
<dbReference type="PANTHER" id="PTHR12993:SF28">
    <property type="entry name" value="LMBE FAMILY PROTEIN"/>
    <property type="match status" value="1"/>
</dbReference>
<dbReference type="PANTHER" id="PTHR12993">
    <property type="entry name" value="N-ACETYLGLUCOSAMINYL-PHOSPHATIDYLINOSITOL DE-N-ACETYLASE-RELATED"/>
    <property type="match status" value="1"/>
</dbReference>
<dbReference type="EMBL" id="PNFZ01000007">
    <property type="protein sequence ID" value="PMB97398.1"/>
    <property type="molecule type" value="Genomic_DNA"/>
</dbReference>
<dbReference type="Pfam" id="PF02585">
    <property type="entry name" value="PIG-L"/>
    <property type="match status" value="1"/>
</dbReference>
<dbReference type="RefSeq" id="WP_102162747.1">
    <property type="nucleotide sequence ID" value="NZ_PNFZ01000007.1"/>
</dbReference>
<dbReference type="GO" id="GO:0016811">
    <property type="term" value="F:hydrolase activity, acting on carbon-nitrogen (but not peptide) bonds, in linear amides"/>
    <property type="evidence" value="ECO:0007669"/>
    <property type="project" value="TreeGrafter"/>
</dbReference>
<dbReference type="GO" id="GO:0016137">
    <property type="term" value="P:glycoside metabolic process"/>
    <property type="evidence" value="ECO:0007669"/>
    <property type="project" value="UniProtKB-ARBA"/>
</dbReference>
<evidence type="ECO:0000256" key="1">
    <source>
        <dbReference type="ARBA" id="ARBA00022833"/>
    </source>
</evidence>
<accession>A0A2N6PFE9</accession>
<evidence type="ECO:0000313" key="2">
    <source>
        <dbReference type="EMBL" id="PMB97398.1"/>
    </source>
</evidence>